<accession>A0ABV4HL20</accession>
<reference evidence="2 3" key="1">
    <citation type="submission" date="2024-06" db="EMBL/GenBank/DDBJ databases">
        <title>Soil Sphingobacterium thalpophilum.</title>
        <authorList>
            <person name="Yang J."/>
            <person name="Li J."/>
        </authorList>
    </citation>
    <scope>NUCLEOTIDE SEQUENCE [LARGE SCALE GENOMIC DNA]</scope>
    <source>
        <strain evidence="2 3">22g91tb</strain>
    </source>
</reference>
<name>A0ABV4HL20_9SPHI</name>
<evidence type="ECO:0000313" key="3">
    <source>
        <dbReference type="Proteomes" id="UP001566204"/>
    </source>
</evidence>
<keyword evidence="3" id="KW-1185">Reference proteome</keyword>
<gene>
    <name evidence="2" type="ORF">ABTW24_20020</name>
</gene>
<evidence type="ECO:0000256" key="1">
    <source>
        <dbReference type="SAM" id="Phobius"/>
    </source>
</evidence>
<proteinExistence type="predicted"/>
<organism evidence="2 3">
    <name type="scientific">Sphingobacterium thalpophilum</name>
    <dbReference type="NCBI Taxonomy" id="259"/>
    <lineage>
        <taxon>Bacteria</taxon>
        <taxon>Pseudomonadati</taxon>
        <taxon>Bacteroidota</taxon>
        <taxon>Sphingobacteriia</taxon>
        <taxon>Sphingobacteriales</taxon>
        <taxon>Sphingobacteriaceae</taxon>
        <taxon>Sphingobacterium</taxon>
    </lineage>
</organism>
<dbReference type="PROSITE" id="PS51257">
    <property type="entry name" value="PROKAR_LIPOPROTEIN"/>
    <property type="match status" value="1"/>
</dbReference>
<dbReference type="RefSeq" id="WP_370482658.1">
    <property type="nucleotide sequence ID" value="NZ_JBEOQA010000002.1"/>
</dbReference>
<keyword evidence="1" id="KW-0472">Membrane</keyword>
<keyword evidence="1" id="KW-0812">Transmembrane</keyword>
<comment type="caution">
    <text evidence="2">The sequence shown here is derived from an EMBL/GenBank/DDBJ whole genome shotgun (WGS) entry which is preliminary data.</text>
</comment>
<sequence>MKNVFPLTVMLLLVSSCGLFKKTVKTTELHKTALVEHNGLRSDTQLNEQHVRAERSDSTHSIEVSGLMLLEGEGIELRPDGSLQIRRGRIHKKFMQHETQQGETVKVGSDKRKQNLQYIQHDEKRISLLGWKDKKITEPAVSRMLYFLAGLLILVSCIVWWLRRKYN</sequence>
<dbReference type="Proteomes" id="UP001566204">
    <property type="component" value="Unassembled WGS sequence"/>
</dbReference>
<keyword evidence="1" id="KW-1133">Transmembrane helix</keyword>
<protein>
    <submittedName>
        <fullName evidence="2">Uncharacterized protein</fullName>
    </submittedName>
</protein>
<feature type="transmembrane region" description="Helical" evidence="1">
    <location>
        <begin position="144"/>
        <end position="162"/>
    </location>
</feature>
<evidence type="ECO:0000313" key="2">
    <source>
        <dbReference type="EMBL" id="MEZ0453889.1"/>
    </source>
</evidence>
<dbReference type="EMBL" id="JBEOQB010000006">
    <property type="protein sequence ID" value="MEZ0453889.1"/>
    <property type="molecule type" value="Genomic_DNA"/>
</dbReference>